<dbReference type="GeneID" id="72005444"/>
<name>A0ABQ8K6F4_9APHY</name>
<comment type="caution">
    <text evidence="3">The sequence shown here is derived from an EMBL/GenBank/DDBJ whole genome shotgun (WGS) entry which is preliminary data.</text>
</comment>
<evidence type="ECO:0000313" key="4">
    <source>
        <dbReference type="Proteomes" id="UP000814176"/>
    </source>
</evidence>
<dbReference type="InterPro" id="IPR000210">
    <property type="entry name" value="BTB/POZ_dom"/>
</dbReference>
<evidence type="ECO:0000313" key="3">
    <source>
        <dbReference type="EMBL" id="KAH9832641.1"/>
    </source>
</evidence>
<feature type="compositionally biased region" description="Low complexity" evidence="1">
    <location>
        <begin position="1"/>
        <end position="16"/>
    </location>
</feature>
<organism evidence="3 4">
    <name type="scientific">Rhodofomes roseus</name>
    <dbReference type="NCBI Taxonomy" id="34475"/>
    <lineage>
        <taxon>Eukaryota</taxon>
        <taxon>Fungi</taxon>
        <taxon>Dikarya</taxon>
        <taxon>Basidiomycota</taxon>
        <taxon>Agaricomycotina</taxon>
        <taxon>Agaricomycetes</taxon>
        <taxon>Polyporales</taxon>
        <taxon>Rhodofomes</taxon>
    </lineage>
</organism>
<protein>
    <recommendedName>
        <fullName evidence="2">BTB domain-containing protein</fullName>
    </recommendedName>
</protein>
<evidence type="ECO:0000259" key="2">
    <source>
        <dbReference type="PROSITE" id="PS50097"/>
    </source>
</evidence>
<keyword evidence="4" id="KW-1185">Reference proteome</keyword>
<dbReference type="InterPro" id="IPR011333">
    <property type="entry name" value="SKP1/BTB/POZ_sf"/>
</dbReference>
<accession>A0ABQ8K6F4</accession>
<gene>
    <name evidence="3" type="ORF">C8Q71DRAFT_777450</name>
</gene>
<dbReference type="Pfam" id="PF00651">
    <property type="entry name" value="BTB"/>
    <property type="match status" value="1"/>
</dbReference>
<dbReference type="SUPFAM" id="SSF54695">
    <property type="entry name" value="POZ domain"/>
    <property type="match status" value="1"/>
</dbReference>
<feature type="domain" description="BTB" evidence="2">
    <location>
        <begin position="28"/>
        <end position="94"/>
    </location>
</feature>
<proteinExistence type="predicted"/>
<dbReference type="SMART" id="SM00225">
    <property type="entry name" value="BTB"/>
    <property type="match status" value="1"/>
</dbReference>
<dbReference type="RefSeq" id="XP_047775559.1">
    <property type="nucleotide sequence ID" value="XM_047924712.1"/>
</dbReference>
<feature type="region of interest" description="Disordered" evidence="1">
    <location>
        <begin position="1"/>
        <end position="21"/>
    </location>
</feature>
<evidence type="ECO:0000256" key="1">
    <source>
        <dbReference type="SAM" id="MobiDB-lite"/>
    </source>
</evidence>
<reference evidence="3 4" key="1">
    <citation type="journal article" date="2021" name="Environ. Microbiol.">
        <title>Gene family expansions and transcriptome signatures uncover fungal adaptations to wood decay.</title>
        <authorList>
            <person name="Hage H."/>
            <person name="Miyauchi S."/>
            <person name="Viragh M."/>
            <person name="Drula E."/>
            <person name="Min B."/>
            <person name="Chaduli D."/>
            <person name="Navarro D."/>
            <person name="Favel A."/>
            <person name="Norest M."/>
            <person name="Lesage-Meessen L."/>
            <person name="Balint B."/>
            <person name="Merenyi Z."/>
            <person name="de Eugenio L."/>
            <person name="Morin E."/>
            <person name="Martinez A.T."/>
            <person name="Baldrian P."/>
            <person name="Stursova M."/>
            <person name="Martinez M.J."/>
            <person name="Novotny C."/>
            <person name="Magnuson J.K."/>
            <person name="Spatafora J.W."/>
            <person name="Maurice S."/>
            <person name="Pangilinan J."/>
            <person name="Andreopoulos W."/>
            <person name="LaButti K."/>
            <person name="Hundley H."/>
            <person name="Na H."/>
            <person name="Kuo A."/>
            <person name="Barry K."/>
            <person name="Lipzen A."/>
            <person name="Henrissat B."/>
            <person name="Riley R."/>
            <person name="Ahrendt S."/>
            <person name="Nagy L.G."/>
            <person name="Grigoriev I.V."/>
            <person name="Martin F."/>
            <person name="Rosso M.N."/>
        </authorList>
    </citation>
    <scope>NUCLEOTIDE SEQUENCE [LARGE SCALE GENOMIC DNA]</scope>
    <source>
        <strain evidence="3 4">CIRM-BRFM 1785</strain>
    </source>
</reference>
<sequence length="510" mass="56561">MAGPASVSSHSATRSSKPVPTLFNRPDADAILYSSDKTHFRVHRQILSVASPFFETMFSLPQSTPSSVGNLPVVPMEEDARTVEDLLRICYPGRDPQLKTCTASEWQHIGGMVRAAQKYDLAAAVEFMEATLTANADSFPLIVYCIACTHDMEVIAKHAARSLLACVKDGHGLNMERWSALETLYVPQLEDISAGCYHRLMQAIRGGKLPDGSRVRLHGATKETNTNSRRTSVCTLDRCPDNGPTEFTLRAADGIDYKVSKKTFLSFRPHAADTSTTLSLSIRSSVLQLLLPLLDASTTTEELHDCKSVAPALRAAAKYKMDKLHAALKKRWLELFAGDPLRSYLIASVYGLEDEAVGSAKLLLFRTMLELRALYVPIMESVSAGSYFRLLRYHKKCADAADGVRKAWLKAFPQGLKVPQTCPQRRCSREYSKRSRWMDICFTRLYAMRDCPRQDVAEDRALLGELCFQAGNCASCAERVSNTNVMKFLAAYSKANKEAISKVGTSMLFK</sequence>
<dbReference type="Gene3D" id="3.30.710.10">
    <property type="entry name" value="Potassium Channel Kv1.1, Chain A"/>
    <property type="match status" value="1"/>
</dbReference>
<dbReference type="PROSITE" id="PS50097">
    <property type="entry name" value="BTB"/>
    <property type="match status" value="1"/>
</dbReference>
<dbReference type="Proteomes" id="UP000814176">
    <property type="component" value="Unassembled WGS sequence"/>
</dbReference>
<dbReference type="EMBL" id="JADCUA010000021">
    <property type="protein sequence ID" value="KAH9832641.1"/>
    <property type="molecule type" value="Genomic_DNA"/>
</dbReference>